<evidence type="ECO:0000313" key="4">
    <source>
        <dbReference type="Proteomes" id="UP001240150"/>
    </source>
</evidence>
<reference evidence="3 4" key="1">
    <citation type="submission" date="2023-06" db="EMBL/GenBank/DDBJ databases">
        <authorList>
            <person name="Yushchuk O."/>
            <person name="Binda E."/>
            <person name="Ruckert-Reed C."/>
            <person name="Fedorenko V."/>
            <person name="Kalinowski J."/>
            <person name="Marinelli F."/>
        </authorList>
    </citation>
    <scope>NUCLEOTIDE SEQUENCE [LARGE SCALE GENOMIC DNA]</scope>
    <source>
        <strain evidence="3 4">NRRL 3884</strain>
    </source>
</reference>
<keyword evidence="4" id="KW-1185">Reference proteome</keyword>
<evidence type="ECO:0000256" key="1">
    <source>
        <dbReference type="SAM" id="Phobius"/>
    </source>
</evidence>
<dbReference type="Proteomes" id="UP001240150">
    <property type="component" value="Chromosome"/>
</dbReference>
<protein>
    <recommendedName>
        <fullName evidence="2">CBU-0592-like domain-containing protein</fullName>
    </recommendedName>
</protein>
<keyword evidence="1" id="KW-1133">Transmembrane helix</keyword>
<feature type="transmembrane region" description="Helical" evidence="1">
    <location>
        <begin position="53"/>
        <end position="72"/>
    </location>
</feature>
<organism evidence="3 4">
    <name type="scientific">Actinoplanes oblitus</name>
    <dbReference type="NCBI Taxonomy" id="3040509"/>
    <lineage>
        <taxon>Bacteria</taxon>
        <taxon>Bacillati</taxon>
        <taxon>Actinomycetota</taxon>
        <taxon>Actinomycetes</taxon>
        <taxon>Micromonosporales</taxon>
        <taxon>Micromonosporaceae</taxon>
        <taxon>Actinoplanes</taxon>
    </lineage>
</organism>
<dbReference type="EMBL" id="CP126980">
    <property type="protein sequence ID" value="WIN00273.1"/>
    <property type="molecule type" value="Genomic_DNA"/>
</dbReference>
<accession>A0ABY8WTX1</accession>
<dbReference type="NCBIfam" id="NF047864">
    <property type="entry name" value="CBU_0592_membra"/>
    <property type="match status" value="1"/>
</dbReference>
<feature type="domain" description="CBU-0592-like" evidence="2">
    <location>
        <begin position="4"/>
        <end position="75"/>
    </location>
</feature>
<sequence>MYLADLLGWAGAGALLLGHALVTRDPGQAAGWLFPLLNLAGSAGLAASGVVHAAWPSAVLNLLWLVLGITALRRLRPGGDRHCRADEA</sequence>
<evidence type="ECO:0000313" key="3">
    <source>
        <dbReference type="EMBL" id="WIN00273.1"/>
    </source>
</evidence>
<name>A0ABY8WTX1_9ACTN</name>
<proteinExistence type="predicted"/>
<dbReference type="InterPro" id="IPR058058">
    <property type="entry name" value="CBU_0592-like"/>
</dbReference>
<dbReference type="RefSeq" id="WP_284921783.1">
    <property type="nucleotide sequence ID" value="NZ_CP126980.1"/>
</dbReference>
<keyword evidence="1" id="KW-0472">Membrane</keyword>
<gene>
    <name evidence="3" type="ORF">ACTOB_003970</name>
</gene>
<evidence type="ECO:0000259" key="2">
    <source>
        <dbReference type="Pfam" id="PF26604"/>
    </source>
</evidence>
<keyword evidence="1" id="KW-0812">Transmembrane</keyword>
<dbReference type="Pfam" id="PF26604">
    <property type="entry name" value="CBU_0592"/>
    <property type="match status" value="1"/>
</dbReference>